<keyword evidence="7 11" id="KW-0249">Electron transport</keyword>
<sequence length="229" mass="25297">MPPPGGFEAIKYKRSLPFRGPSGAVLLGGIAAVCAYGFYKVGKGNLERRRLWALVLRFKMPGSYEPELSVILTSYTRDGGRRLSAPDSRVLDTLSNDTARTKEETGELKRENTWARIYLVPLLLAEGDRDAYRREQASLAREREIMKDVKGWERGDRALSMTQLGMPGPIGRVKTRLDIESRLSAVRRVSVSHMSGTSAWVDHGIMGEAGAGSAIDCILSARKDGDRDL</sequence>
<keyword evidence="6 11" id="KW-0999">Mitochondrion inner membrane</keyword>
<evidence type="ECO:0000256" key="10">
    <source>
        <dbReference type="ARBA" id="ARBA00023136"/>
    </source>
</evidence>
<evidence type="ECO:0000256" key="8">
    <source>
        <dbReference type="ARBA" id="ARBA00022989"/>
    </source>
</evidence>
<dbReference type="Proteomes" id="UP000614334">
    <property type="component" value="Unassembled WGS sequence"/>
</dbReference>
<dbReference type="GO" id="GO:0045271">
    <property type="term" value="C:respiratory chain complex I"/>
    <property type="evidence" value="ECO:0007669"/>
    <property type="project" value="UniProtKB-UniRule"/>
</dbReference>
<evidence type="ECO:0000256" key="5">
    <source>
        <dbReference type="ARBA" id="ARBA00022692"/>
    </source>
</evidence>
<accession>A0A8H7IKC9</accession>
<keyword evidence="9 11" id="KW-0496">Mitochondrion</keyword>
<organism evidence="12 13">
    <name type="scientific">Rhizoctonia solani</name>
    <dbReference type="NCBI Taxonomy" id="456999"/>
    <lineage>
        <taxon>Eukaryota</taxon>
        <taxon>Fungi</taxon>
        <taxon>Dikarya</taxon>
        <taxon>Basidiomycota</taxon>
        <taxon>Agaricomycotina</taxon>
        <taxon>Agaricomycetes</taxon>
        <taxon>Cantharellales</taxon>
        <taxon>Ceratobasidiaceae</taxon>
        <taxon>Rhizoctonia</taxon>
    </lineage>
</organism>
<keyword evidence="3 11" id="KW-0813">Transport</keyword>
<evidence type="ECO:0000256" key="1">
    <source>
        <dbReference type="ARBA" id="ARBA00004298"/>
    </source>
</evidence>
<comment type="caution">
    <text evidence="12">The sequence shown here is derived from an EMBL/GenBank/DDBJ whole genome shotgun (WGS) entry which is preliminary data.</text>
</comment>
<dbReference type="PANTHER" id="PTHR12966:SF0">
    <property type="entry name" value="NADH DEHYDROGENASE [UBIQUINONE] 1 ALPHA SUBCOMPLEX SUBUNIT 13"/>
    <property type="match status" value="1"/>
</dbReference>
<comment type="similarity">
    <text evidence="2 11">Belongs to the complex I NDUFA13 subunit family.</text>
</comment>
<dbReference type="EMBL" id="JACYCF010000002">
    <property type="protein sequence ID" value="KAF8760095.1"/>
    <property type="molecule type" value="Genomic_DNA"/>
</dbReference>
<evidence type="ECO:0000256" key="7">
    <source>
        <dbReference type="ARBA" id="ARBA00022982"/>
    </source>
</evidence>
<keyword evidence="10 11" id="KW-0472">Membrane</keyword>
<evidence type="ECO:0000256" key="9">
    <source>
        <dbReference type="ARBA" id="ARBA00023128"/>
    </source>
</evidence>
<dbReference type="PANTHER" id="PTHR12966">
    <property type="entry name" value="NADH DEHYDROGENASE UBIQUINONE 1 ALPHA SUBCOMPLEX SUBUNIT 13"/>
    <property type="match status" value="1"/>
</dbReference>
<evidence type="ECO:0000256" key="11">
    <source>
        <dbReference type="RuleBase" id="RU368034"/>
    </source>
</evidence>
<dbReference type="GO" id="GO:0005743">
    <property type="term" value="C:mitochondrial inner membrane"/>
    <property type="evidence" value="ECO:0007669"/>
    <property type="project" value="UniProtKB-SubCell"/>
</dbReference>
<reference evidence="12" key="1">
    <citation type="submission" date="2020-09" db="EMBL/GenBank/DDBJ databases">
        <title>Comparative genome analyses of four rice-infecting Rhizoctonia solani isolates reveal extensive enrichment of homogalacturonan modification genes.</title>
        <authorList>
            <person name="Lee D.-Y."/>
            <person name="Jeon J."/>
            <person name="Kim K.-T."/>
            <person name="Cheong K."/>
            <person name="Song H."/>
            <person name="Choi G."/>
            <person name="Ko J."/>
            <person name="Opiyo S.O."/>
            <person name="Zuo S."/>
            <person name="Madhav S."/>
            <person name="Lee Y.-H."/>
            <person name="Wang G.-L."/>
        </authorList>
    </citation>
    <scope>NUCLEOTIDE SEQUENCE</scope>
    <source>
        <strain evidence="12">AG1-IA B2</strain>
    </source>
</reference>
<comment type="function">
    <text evidence="11">Complex I functions in the transfer of electrons from NADH to the respiratory chain. Accessory subunit of the mitochondrial membrane respiratory chain NADH dehydrogenase (Complex I), that is believed not to be involved in catalysis.</text>
</comment>
<keyword evidence="8 11" id="KW-1133">Transmembrane helix</keyword>
<evidence type="ECO:0000256" key="6">
    <source>
        <dbReference type="ARBA" id="ARBA00022792"/>
    </source>
</evidence>
<name>A0A8H7IKC9_9AGAM</name>
<dbReference type="Pfam" id="PF06212">
    <property type="entry name" value="GRIM-19"/>
    <property type="match status" value="2"/>
</dbReference>
<evidence type="ECO:0000256" key="3">
    <source>
        <dbReference type="ARBA" id="ARBA00022448"/>
    </source>
</evidence>
<keyword evidence="4 11" id="KW-0679">Respiratory chain</keyword>
<evidence type="ECO:0000256" key="4">
    <source>
        <dbReference type="ARBA" id="ARBA00022660"/>
    </source>
</evidence>
<proteinExistence type="inferred from homology"/>
<gene>
    <name evidence="12" type="ORF">RHS01_01708</name>
</gene>
<protein>
    <recommendedName>
        <fullName evidence="11">NADH dehydrogenase [ubiquinone] 1 alpha subcomplex subunit 13</fullName>
    </recommendedName>
</protein>
<feature type="transmembrane region" description="Helical" evidence="11">
    <location>
        <begin position="20"/>
        <end position="39"/>
    </location>
</feature>
<keyword evidence="5 11" id="KW-0812">Transmembrane</keyword>
<comment type="subcellular location">
    <subcellularLocation>
        <location evidence="1 11">Mitochondrion inner membrane</location>
        <topology evidence="1 11">Single-pass membrane protein</topology>
        <orientation evidence="1 11">Matrix side</orientation>
    </subcellularLocation>
</comment>
<evidence type="ECO:0000313" key="13">
    <source>
        <dbReference type="Proteomes" id="UP000614334"/>
    </source>
</evidence>
<evidence type="ECO:0000313" key="12">
    <source>
        <dbReference type="EMBL" id="KAF8760095.1"/>
    </source>
</evidence>
<dbReference type="AlphaFoldDB" id="A0A8H7IKC9"/>
<dbReference type="InterPro" id="IPR009346">
    <property type="entry name" value="GRIM-19"/>
</dbReference>
<evidence type="ECO:0000256" key="2">
    <source>
        <dbReference type="ARBA" id="ARBA00007312"/>
    </source>
</evidence>